<feature type="compositionally biased region" description="Polar residues" evidence="1">
    <location>
        <begin position="9"/>
        <end position="20"/>
    </location>
</feature>
<dbReference type="AlphaFoldDB" id="A0A655HUL6"/>
<name>A0A655HUL6_MYCTX</name>
<dbReference type="Proteomes" id="UP000045842">
    <property type="component" value="Unassembled WGS sequence"/>
</dbReference>
<evidence type="ECO:0000256" key="1">
    <source>
        <dbReference type="SAM" id="MobiDB-lite"/>
    </source>
</evidence>
<proteinExistence type="predicted"/>
<sequence length="99" mass="10815">MLSGKPRSATPSSTRLYKSTMSRRRRAGSLPANFCTNACSSATAAFPGSWISQLIRPMRVSTFGTKPNDSRISGRCSVVLANSRRKPTIASEYNSWVMP</sequence>
<feature type="region of interest" description="Disordered" evidence="1">
    <location>
        <begin position="1"/>
        <end position="26"/>
    </location>
</feature>
<organism evidence="2 3">
    <name type="scientific">Mycobacterium tuberculosis</name>
    <dbReference type="NCBI Taxonomy" id="1773"/>
    <lineage>
        <taxon>Bacteria</taxon>
        <taxon>Bacillati</taxon>
        <taxon>Actinomycetota</taxon>
        <taxon>Actinomycetes</taxon>
        <taxon>Mycobacteriales</taxon>
        <taxon>Mycobacteriaceae</taxon>
        <taxon>Mycobacterium</taxon>
        <taxon>Mycobacterium tuberculosis complex</taxon>
    </lineage>
</organism>
<protein>
    <submittedName>
        <fullName evidence="2">Uncharacterized protein</fullName>
    </submittedName>
</protein>
<dbReference type="EMBL" id="CSAD01000089">
    <property type="protein sequence ID" value="COV06689.1"/>
    <property type="molecule type" value="Genomic_DNA"/>
</dbReference>
<evidence type="ECO:0000313" key="3">
    <source>
        <dbReference type="Proteomes" id="UP000045842"/>
    </source>
</evidence>
<evidence type="ECO:0000313" key="2">
    <source>
        <dbReference type="EMBL" id="COV06689.1"/>
    </source>
</evidence>
<reference evidence="2 3" key="1">
    <citation type="submission" date="2015-03" db="EMBL/GenBank/DDBJ databases">
        <authorList>
            <consortium name="Pathogen Informatics"/>
        </authorList>
    </citation>
    <scope>NUCLEOTIDE SEQUENCE [LARGE SCALE GENOMIC DNA]</scope>
    <source>
        <strain evidence="2 3">G09801536</strain>
    </source>
</reference>
<gene>
    <name evidence="2" type="ORF">ERS007679_00952</name>
</gene>
<accession>A0A655HUL6</accession>